<reference evidence="1" key="1">
    <citation type="submission" date="2021-03" db="EMBL/GenBank/DDBJ databases">
        <title>novel species isolated from a fishpond in China.</title>
        <authorList>
            <person name="Lu H."/>
            <person name="Cai Z."/>
        </authorList>
    </citation>
    <scope>NUCLEOTIDE SEQUENCE</scope>
    <source>
        <strain evidence="1">JCM 30855</strain>
    </source>
</reference>
<dbReference type="AlphaFoldDB" id="A0A939DLE1"/>
<gene>
    <name evidence="1" type="ORF">J0A66_02070</name>
</gene>
<proteinExistence type="predicted"/>
<sequence>MTFASLKKKSPSASPESLSVDDFIDDAENYARGISKVVTLHPEPPGYSGEPLRSHCFTLSEEVWGKLDRLSELSGISRSRLLRILLNDLQPETDLPRFLASQVR</sequence>
<name>A0A939DLE1_9ALTE</name>
<dbReference type="GO" id="GO:0006355">
    <property type="term" value="P:regulation of DNA-templated transcription"/>
    <property type="evidence" value="ECO:0007669"/>
    <property type="project" value="InterPro"/>
</dbReference>
<dbReference type="RefSeq" id="WP_206572102.1">
    <property type="nucleotide sequence ID" value="NZ_JAFKCV010000001.1"/>
</dbReference>
<keyword evidence="2" id="KW-1185">Reference proteome</keyword>
<dbReference type="Gene3D" id="1.10.1220.10">
    <property type="entry name" value="Met repressor-like"/>
    <property type="match status" value="1"/>
</dbReference>
<dbReference type="Proteomes" id="UP000664654">
    <property type="component" value="Unassembled WGS sequence"/>
</dbReference>
<accession>A0A939DLE1</accession>
<comment type="caution">
    <text evidence="1">The sequence shown here is derived from an EMBL/GenBank/DDBJ whole genome shotgun (WGS) entry which is preliminary data.</text>
</comment>
<organism evidence="1 2">
    <name type="scientific">Bowmanella dokdonensis</name>
    <dbReference type="NCBI Taxonomy" id="751969"/>
    <lineage>
        <taxon>Bacteria</taxon>
        <taxon>Pseudomonadati</taxon>
        <taxon>Pseudomonadota</taxon>
        <taxon>Gammaproteobacteria</taxon>
        <taxon>Alteromonadales</taxon>
        <taxon>Alteromonadaceae</taxon>
        <taxon>Bowmanella</taxon>
    </lineage>
</organism>
<evidence type="ECO:0000313" key="1">
    <source>
        <dbReference type="EMBL" id="MBN7824001.1"/>
    </source>
</evidence>
<dbReference type="InterPro" id="IPR013321">
    <property type="entry name" value="Arc_rbn_hlx_hlx"/>
</dbReference>
<evidence type="ECO:0000313" key="2">
    <source>
        <dbReference type="Proteomes" id="UP000664654"/>
    </source>
</evidence>
<protein>
    <submittedName>
        <fullName evidence="1">Replication protein RepA</fullName>
    </submittedName>
</protein>
<dbReference type="EMBL" id="JAFKCV010000001">
    <property type="protein sequence ID" value="MBN7824001.1"/>
    <property type="molecule type" value="Genomic_DNA"/>
</dbReference>